<evidence type="ECO:0000313" key="1">
    <source>
        <dbReference type="EMBL" id="PJJ48290.1"/>
    </source>
</evidence>
<organism evidence="1 2">
    <name type="scientific">Mumia flava</name>
    <dbReference type="NCBI Taxonomy" id="1348852"/>
    <lineage>
        <taxon>Bacteria</taxon>
        <taxon>Bacillati</taxon>
        <taxon>Actinomycetota</taxon>
        <taxon>Actinomycetes</taxon>
        <taxon>Propionibacteriales</taxon>
        <taxon>Nocardioidaceae</taxon>
        <taxon>Mumia</taxon>
    </lineage>
</organism>
<dbReference type="OrthoDB" id="5196541at2"/>
<keyword evidence="2" id="KW-1185">Reference proteome</keyword>
<accession>A0A0B2BNP4</accession>
<dbReference type="Proteomes" id="UP000230842">
    <property type="component" value="Unassembled WGS sequence"/>
</dbReference>
<protein>
    <submittedName>
        <fullName evidence="1">Uncharacterized protein</fullName>
    </submittedName>
</protein>
<dbReference type="RefSeq" id="WP_039342040.1">
    <property type="nucleotide sequence ID" value="NZ_PGEZ01000003.1"/>
</dbReference>
<evidence type="ECO:0000313" key="2">
    <source>
        <dbReference type="Proteomes" id="UP000230842"/>
    </source>
</evidence>
<reference evidence="1 2" key="1">
    <citation type="submission" date="2017-11" db="EMBL/GenBank/DDBJ databases">
        <title>Genomic Encyclopedia of Archaeal and Bacterial Type Strains, Phase II (KMG-II): From Individual Species to Whole Genera.</title>
        <authorList>
            <person name="Goeker M."/>
        </authorList>
    </citation>
    <scope>NUCLEOTIDE SEQUENCE [LARGE SCALE GENOMIC DNA]</scope>
    <source>
        <strain evidence="1 2">DSM 27763</strain>
    </source>
</reference>
<proteinExistence type="predicted"/>
<comment type="caution">
    <text evidence="1">The sequence shown here is derived from an EMBL/GenBank/DDBJ whole genome shotgun (WGS) entry which is preliminary data.</text>
</comment>
<name>A0A0B2BNP4_9ACTN</name>
<dbReference type="AlphaFoldDB" id="A0A0B2BNP4"/>
<dbReference type="EMBL" id="PGEZ01000003">
    <property type="protein sequence ID" value="PJJ48290.1"/>
    <property type="molecule type" value="Genomic_DNA"/>
</dbReference>
<sequence>MSTIDPAALYRAVDDALGPDAGEVYDVGGVVATLLDKLDEPTSCSAPEEHVDRVVLVATTSIPADVFWLAVADNRLPDRTGPCPQELSWCTSHGFGDDPGDLGWHEHVISRDVAVTLDRTVSDEPRVAIGGRIGDEEYLTPSQAQALAEDLVRAAAYIAGIDD</sequence>
<gene>
    <name evidence="1" type="ORF">CLV56_3995</name>
</gene>